<evidence type="ECO:0000313" key="1">
    <source>
        <dbReference type="EMBL" id="MBD2858367.1"/>
    </source>
</evidence>
<sequence length="210" mass="23302">MRPLVKSALSSHYREYYGVTTLLASHPALRRANRHAQFQLHGNKVWAASYLMMAYLQDNPLEHNSKVLEVGCGAGLAGIYCAKHFNAEVTASDGDPAVLPALELHTDANKVALNWQPALFSELTETELGQYDTLMACDICFWDDMAEDLAELIDRAIAAGVARIIIADPMRPPFLALAEYCIERHFAELLPIRAESGRRHKGAILLIENN</sequence>
<accession>A0A927C1M2</accession>
<reference evidence="1" key="1">
    <citation type="submission" date="2020-09" db="EMBL/GenBank/DDBJ databases">
        <authorList>
            <person name="Yoon J.-W."/>
        </authorList>
    </citation>
    <scope>NUCLEOTIDE SEQUENCE</scope>
    <source>
        <strain evidence="1">KMU-158</strain>
    </source>
</reference>
<evidence type="ECO:0000313" key="2">
    <source>
        <dbReference type="Proteomes" id="UP000610558"/>
    </source>
</evidence>
<keyword evidence="1" id="KW-0489">Methyltransferase</keyword>
<dbReference type="Gene3D" id="3.40.50.150">
    <property type="entry name" value="Vaccinia Virus protein VP39"/>
    <property type="match status" value="1"/>
</dbReference>
<dbReference type="PANTHER" id="PTHR14614">
    <property type="entry name" value="HEPATOCELLULAR CARCINOMA-ASSOCIATED ANTIGEN"/>
    <property type="match status" value="1"/>
</dbReference>
<dbReference type="SUPFAM" id="SSF53335">
    <property type="entry name" value="S-adenosyl-L-methionine-dependent methyltransferases"/>
    <property type="match status" value="1"/>
</dbReference>
<dbReference type="GO" id="GO:0032259">
    <property type="term" value="P:methylation"/>
    <property type="evidence" value="ECO:0007669"/>
    <property type="project" value="UniProtKB-KW"/>
</dbReference>
<proteinExistence type="predicted"/>
<comment type="caution">
    <text evidence="1">The sequence shown here is derived from an EMBL/GenBank/DDBJ whole genome shotgun (WGS) entry which is preliminary data.</text>
</comment>
<dbReference type="AlphaFoldDB" id="A0A927C1M2"/>
<dbReference type="CDD" id="cd02440">
    <property type="entry name" value="AdoMet_MTases"/>
    <property type="match status" value="1"/>
</dbReference>
<organism evidence="1 2">
    <name type="scientific">Spongiibacter pelagi</name>
    <dbReference type="NCBI Taxonomy" id="2760804"/>
    <lineage>
        <taxon>Bacteria</taxon>
        <taxon>Pseudomonadati</taxon>
        <taxon>Pseudomonadota</taxon>
        <taxon>Gammaproteobacteria</taxon>
        <taxon>Cellvibrionales</taxon>
        <taxon>Spongiibacteraceae</taxon>
        <taxon>Spongiibacter</taxon>
    </lineage>
</organism>
<keyword evidence="1" id="KW-0808">Transferase</keyword>
<dbReference type="Pfam" id="PF10294">
    <property type="entry name" value="Methyltransf_16"/>
    <property type="match status" value="1"/>
</dbReference>
<dbReference type="EMBL" id="JACXLD010000002">
    <property type="protein sequence ID" value="MBD2858367.1"/>
    <property type="molecule type" value="Genomic_DNA"/>
</dbReference>
<dbReference type="Proteomes" id="UP000610558">
    <property type="component" value="Unassembled WGS sequence"/>
</dbReference>
<protein>
    <submittedName>
        <fullName evidence="1">Methyltransferase domain-containing protein</fullName>
    </submittedName>
</protein>
<name>A0A927C1M2_9GAMM</name>
<dbReference type="InterPro" id="IPR029063">
    <property type="entry name" value="SAM-dependent_MTases_sf"/>
</dbReference>
<dbReference type="GO" id="GO:0008168">
    <property type="term" value="F:methyltransferase activity"/>
    <property type="evidence" value="ECO:0007669"/>
    <property type="project" value="UniProtKB-KW"/>
</dbReference>
<gene>
    <name evidence="1" type="ORF">IB286_05035</name>
</gene>
<dbReference type="InterPro" id="IPR019410">
    <property type="entry name" value="Methyltransf_16"/>
</dbReference>
<keyword evidence="2" id="KW-1185">Reference proteome</keyword>